<evidence type="ECO:0000313" key="2">
    <source>
        <dbReference type="EMBL" id="QJW96761.1"/>
    </source>
</evidence>
<feature type="region of interest" description="Disordered" evidence="1">
    <location>
        <begin position="18"/>
        <end position="51"/>
    </location>
</feature>
<evidence type="ECO:0000313" key="3">
    <source>
        <dbReference type="Proteomes" id="UP000503447"/>
    </source>
</evidence>
<sequence>MFSGGGIFSRAIQPPAHIRSRRLTPLRPGYTSQQNAVPTHIRRGLSLSIHN</sequence>
<organism evidence="2 3">
    <name type="scientific">Frigoriglobus tundricola</name>
    <dbReference type="NCBI Taxonomy" id="2774151"/>
    <lineage>
        <taxon>Bacteria</taxon>
        <taxon>Pseudomonadati</taxon>
        <taxon>Planctomycetota</taxon>
        <taxon>Planctomycetia</taxon>
        <taxon>Gemmatales</taxon>
        <taxon>Gemmataceae</taxon>
        <taxon>Frigoriglobus</taxon>
    </lineage>
</organism>
<reference evidence="3" key="1">
    <citation type="submission" date="2020-05" db="EMBL/GenBank/DDBJ databases">
        <title>Frigoriglobus tundricola gen. nov., sp. nov., a psychrotolerant cellulolytic planctomycete of the family Gemmataceae with two divergent copies of 16S rRNA gene.</title>
        <authorList>
            <person name="Kulichevskaya I.S."/>
            <person name="Ivanova A.A."/>
            <person name="Naumoff D.G."/>
            <person name="Beletsky A.V."/>
            <person name="Rijpstra W.I.C."/>
            <person name="Sinninghe Damste J.S."/>
            <person name="Mardanov A.V."/>
            <person name="Ravin N.V."/>
            <person name="Dedysh S.N."/>
        </authorList>
    </citation>
    <scope>NUCLEOTIDE SEQUENCE [LARGE SCALE GENOMIC DNA]</scope>
    <source>
        <strain evidence="3">PL17</strain>
    </source>
</reference>
<dbReference type="KEGG" id="ftj:FTUN_4320"/>
<dbReference type="EMBL" id="CP053452">
    <property type="protein sequence ID" value="QJW96761.1"/>
    <property type="molecule type" value="Genomic_DNA"/>
</dbReference>
<dbReference type="Proteomes" id="UP000503447">
    <property type="component" value="Chromosome"/>
</dbReference>
<dbReference type="AlphaFoldDB" id="A0A6M5YU29"/>
<evidence type="ECO:0000256" key="1">
    <source>
        <dbReference type="SAM" id="MobiDB-lite"/>
    </source>
</evidence>
<proteinExistence type="predicted"/>
<accession>A0A6M5YU29</accession>
<protein>
    <submittedName>
        <fullName evidence="2">Uncharacterized protein</fullName>
    </submittedName>
</protein>
<name>A0A6M5YU29_9BACT</name>
<keyword evidence="3" id="KW-1185">Reference proteome</keyword>
<gene>
    <name evidence="2" type="ORF">FTUN_4320</name>
</gene>